<keyword evidence="7 8" id="KW-0503">Monooxygenase</keyword>
<evidence type="ECO:0008006" key="11">
    <source>
        <dbReference type="Google" id="ProtNLM"/>
    </source>
</evidence>
<evidence type="ECO:0000256" key="7">
    <source>
        <dbReference type="ARBA" id="ARBA00023033"/>
    </source>
</evidence>
<keyword evidence="4 8" id="KW-0479">Metal-binding</keyword>
<dbReference type="EMBL" id="CAADGD010000006">
    <property type="protein sequence ID" value="VFK68795.1"/>
    <property type="molecule type" value="Genomic_DNA"/>
</dbReference>
<dbReference type="GO" id="GO:0020037">
    <property type="term" value="F:heme binding"/>
    <property type="evidence" value="ECO:0007669"/>
    <property type="project" value="InterPro"/>
</dbReference>
<evidence type="ECO:0000256" key="2">
    <source>
        <dbReference type="ARBA" id="ARBA00010617"/>
    </source>
</evidence>
<evidence type="ECO:0000313" key="10">
    <source>
        <dbReference type="EMBL" id="VFK68795.1"/>
    </source>
</evidence>
<evidence type="ECO:0000313" key="9">
    <source>
        <dbReference type="EMBL" id="VFK59678.1"/>
    </source>
</evidence>
<gene>
    <name evidence="9" type="ORF">BECKUNK1418G_GA0071005_100830</name>
    <name evidence="10" type="ORF">BECKUNK1418H_GA0071006_100625</name>
</gene>
<evidence type="ECO:0000256" key="8">
    <source>
        <dbReference type="RuleBase" id="RU000461"/>
    </source>
</evidence>
<dbReference type="PANTHER" id="PTHR46696">
    <property type="entry name" value="P450, PUTATIVE (EUROFUNG)-RELATED"/>
    <property type="match status" value="1"/>
</dbReference>
<name>A0A451A0X9_9GAMM</name>
<keyword evidence="3 8" id="KW-0349">Heme</keyword>
<dbReference type="PRINTS" id="PR00359">
    <property type="entry name" value="BP450"/>
</dbReference>
<evidence type="ECO:0000256" key="6">
    <source>
        <dbReference type="ARBA" id="ARBA00023004"/>
    </source>
</evidence>
<proteinExistence type="inferred from homology"/>
<dbReference type="Gene3D" id="1.10.630.10">
    <property type="entry name" value="Cytochrome P450"/>
    <property type="match status" value="1"/>
</dbReference>
<evidence type="ECO:0000256" key="1">
    <source>
        <dbReference type="ARBA" id="ARBA00001971"/>
    </source>
</evidence>
<accession>A0A451A0X9</accession>
<dbReference type="PROSITE" id="PS00086">
    <property type="entry name" value="CYTOCHROME_P450"/>
    <property type="match status" value="1"/>
</dbReference>
<keyword evidence="5 8" id="KW-0560">Oxidoreductase</keyword>
<evidence type="ECO:0000256" key="5">
    <source>
        <dbReference type="ARBA" id="ARBA00023002"/>
    </source>
</evidence>
<dbReference type="GO" id="GO:0016705">
    <property type="term" value="F:oxidoreductase activity, acting on paired donors, with incorporation or reduction of molecular oxygen"/>
    <property type="evidence" value="ECO:0007669"/>
    <property type="project" value="InterPro"/>
</dbReference>
<comment type="cofactor">
    <cofactor evidence="1">
        <name>heme</name>
        <dbReference type="ChEBI" id="CHEBI:30413"/>
    </cofactor>
</comment>
<dbReference type="EMBL" id="CAADFZ010000008">
    <property type="protein sequence ID" value="VFK59678.1"/>
    <property type="molecule type" value="Genomic_DNA"/>
</dbReference>
<dbReference type="InterPro" id="IPR036396">
    <property type="entry name" value="Cyt_P450_sf"/>
</dbReference>
<evidence type="ECO:0000256" key="3">
    <source>
        <dbReference type="ARBA" id="ARBA00022617"/>
    </source>
</evidence>
<dbReference type="PANTHER" id="PTHR46696:SF1">
    <property type="entry name" value="CYTOCHROME P450 YJIB-RELATED"/>
    <property type="match status" value="1"/>
</dbReference>
<sequence>MFRIFRESDQISMTQFNPGSPLFRADPYPVYHRLRARTPIHYRHEQGDWILTRHADIVALLKDERIDPRHGVKQARVKCRQDPSDRRQEPSDSITHRFLRLREESQRLRSHWIITANPPAHTRLRKALGSSFTQGKIRALEPHIQTIADGLIHKALSSGSLDIIGAFASPLIVDAISTVLGVPLEDRERLALLAYDLSISIDLDAPRTTSERGRFALAGLTRYFGDLITRLRRDNAKPQDNLIGAMIRAHEQGELSEEELLANSVFLFFTGQGAPQHIIGNGMLALLRHPEQMRLLQEDPTRIETAIDECLRYDCPGQYIVRRALADIEIGGKTIQRGQRVVFVIGAANRDHAEFPEPDRFDICRSPNRYLTFGHGMRYCMGAHLARSVARIGVGTLVRRLPRIALRNESLEWEPSYRTHGLKALPVTFR</sequence>
<dbReference type="AlphaFoldDB" id="A0A451A0X9"/>
<evidence type="ECO:0000256" key="4">
    <source>
        <dbReference type="ARBA" id="ARBA00022723"/>
    </source>
</evidence>
<dbReference type="CDD" id="cd20625">
    <property type="entry name" value="CYP164-like"/>
    <property type="match status" value="1"/>
</dbReference>
<organism evidence="9">
    <name type="scientific">Candidatus Kentrum sp. UNK</name>
    <dbReference type="NCBI Taxonomy" id="2126344"/>
    <lineage>
        <taxon>Bacteria</taxon>
        <taxon>Pseudomonadati</taxon>
        <taxon>Pseudomonadota</taxon>
        <taxon>Gammaproteobacteria</taxon>
        <taxon>Candidatus Kentrum</taxon>
    </lineage>
</organism>
<dbReference type="InterPro" id="IPR017972">
    <property type="entry name" value="Cyt_P450_CS"/>
</dbReference>
<dbReference type="FunFam" id="1.10.630.10:FF:000018">
    <property type="entry name" value="Cytochrome P450 monooxygenase"/>
    <property type="match status" value="1"/>
</dbReference>
<reference evidence="9" key="1">
    <citation type="submission" date="2019-02" db="EMBL/GenBank/DDBJ databases">
        <authorList>
            <person name="Gruber-Vodicka R. H."/>
            <person name="Seah K. B. B."/>
        </authorList>
    </citation>
    <scope>NUCLEOTIDE SEQUENCE</scope>
    <source>
        <strain evidence="10">BECK_BY19</strain>
        <strain evidence="9">BECK_BY8</strain>
    </source>
</reference>
<dbReference type="InterPro" id="IPR001128">
    <property type="entry name" value="Cyt_P450"/>
</dbReference>
<dbReference type="GO" id="GO:0004497">
    <property type="term" value="F:monooxygenase activity"/>
    <property type="evidence" value="ECO:0007669"/>
    <property type="project" value="UniProtKB-KW"/>
</dbReference>
<dbReference type="GO" id="GO:0005506">
    <property type="term" value="F:iron ion binding"/>
    <property type="evidence" value="ECO:0007669"/>
    <property type="project" value="InterPro"/>
</dbReference>
<dbReference type="SUPFAM" id="SSF48264">
    <property type="entry name" value="Cytochrome P450"/>
    <property type="match status" value="1"/>
</dbReference>
<keyword evidence="6 8" id="KW-0408">Iron</keyword>
<dbReference type="Pfam" id="PF00067">
    <property type="entry name" value="p450"/>
    <property type="match status" value="1"/>
</dbReference>
<protein>
    <recommendedName>
        <fullName evidence="11">Cytochrome P450</fullName>
    </recommendedName>
</protein>
<comment type="similarity">
    <text evidence="2 8">Belongs to the cytochrome P450 family.</text>
</comment>
<dbReference type="InterPro" id="IPR002397">
    <property type="entry name" value="Cyt_P450_B"/>
</dbReference>